<gene>
    <name evidence="1" type="ORF">PC113_g14190</name>
    <name evidence="2" type="ORF">PC115_g13261</name>
</gene>
<dbReference type="EMBL" id="RCMI01000468">
    <property type="protein sequence ID" value="KAG2909424.1"/>
    <property type="molecule type" value="Genomic_DNA"/>
</dbReference>
<comment type="caution">
    <text evidence="1">The sequence shown here is derived from an EMBL/GenBank/DDBJ whole genome shotgun (WGS) entry which is preliminary data.</text>
</comment>
<reference evidence="1" key="1">
    <citation type="submission" date="2018-10" db="EMBL/GenBank/DDBJ databases">
        <title>Effector identification in a new, highly contiguous assembly of the strawberry crown rot pathogen Phytophthora cactorum.</title>
        <authorList>
            <person name="Armitage A.D."/>
            <person name="Nellist C.F."/>
            <person name="Bates H."/>
            <person name="Vickerstaff R.J."/>
            <person name="Harrison R.J."/>
        </authorList>
    </citation>
    <scope>NUCLEOTIDE SEQUENCE</scope>
    <source>
        <strain evidence="1">15-7</strain>
        <strain evidence="2">4032</strain>
    </source>
</reference>
<dbReference type="AlphaFoldDB" id="A0A8T0YRZ9"/>
<evidence type="ECO:0000313" key="3">
    <source>
        <dbReference type="Proteomes" id="UP000735874"/>
    </source>
</evidence>
<dbReference type="EMBL" id="RCMG01000482">
    <property type="protein sequence ID" value="KAG2853417.1"/>
    <property type="molecule type" value="Genomic_DNA"/>
</dbReference>
<accession>A0A8T0YRZ9</accession>
<dbReference type="Proteomes" id="UP000735874">
    <property type="component" value="Unassembled WGS sequence"/>
</dbReference>
<protein>
    <submittedName>
        <fullName evidence="1">Uncharacterized protein</fullName>
    </submittedName>
</protein>
<dbReference type="Proteomes" id="UP000774804">
    <property type="component" value="Unassembled WGS sequence"/>
</dbReference>
<proteinExistence type="predicted"/>
<evidence type="ECO:0000313" key="2">
    <source>
        <dbReference type="EMBL" id="KAG2909424.1"/>
    </source>
</evidence>
<evidence type="ECO:0000313" key="1">
    <source>
        <dbReference type="EMBL" id="KAG2853417.1"/>
    </source>
</evidence>
<sequence>MPVADSNFWAGELSMRSSRLERTVQTEYLLVQEQELQYCRDVEIFYVFNCVIEVLTKLAAAMKKTRRPVNETR</sequence>
<name>A0A8T0YRZ9_9STRA</name>
<organism evidence="1 3">
    <name type="scientific">Phytophthora cactorum</name>
    <dbReference type="NCBI Taxonomy" id="29920"/>
    <lineage>
        <taxon>Eukaryota</taxon>
        <taxon>Sar</taxon>
        <taxon>Stramenopiles</taxon>
        <taxon>Oomycota</taxon>
        <taxon>Peronosporomycetes</taxon>
        <taxon>Peronosporales</taxon>
        <taxon>Peronosporaceae</taxon>
        <taxon>Phytophthora</taxon>
    </lineage>
</organism>